<evidence type="ECO:0000256" key="1">
    <source>
        <dbReference type="SAM" id="MobiDB-lite"/>
    </source>
</evidence>
<evidence type="ECO:0000313" key="2">
    <source>
        <dbReference type="EMBL" id="MCI71200.1"/>
    </source>
</evidence>
<reference evidence="2 3" key="1">
    <citation type="journal article" date="2018" name="Front. Plant Sci.">
        <title>Red Clover (Trifolium pratense) and Zigzag Clover (T. medium) - A Picture of Genomic Similarities and Differences.</title>
        <authorList>
            <person name="Dluhosova J."/>
            <person name="Istvanek J."/>
            <person name="Nedelnik J."/>
            <person name="Repkova J."/>
        </authorList>
    </citation>
    <scope>NUCLEOTIDE SEQUENCE [LARGE SCALE GENOMIC DNA]</scope>
    <source>
        <strain evidence="3">cv. 10/8</strain>
        <tissue evidence="2">Leaf</tissue>
    </source>
</reference>
<evidence type="ECO:0000313" key="3">
    <source>
        <dbReference type="Proteomes" id="UP000265520"/>
    </source>
</evidence>
<feature type="region of interest" description="Disordered" evidence="1">
    <location>
        <begin position="12"/>
        <end position="43"/>
    </location>
</feature>
<keyword evidence="3" id="KW-1185">Reference proteome</keyword>
<dbReference type="AlphaFoldDB" id="A0A392UFI2"/>
<dbReference type="EMBL" id="LXQA010791678">
    <property type="protein sequence ID" value="MCI71200.1"/>
    <property type="molecule type" value="Genomic_DNA"/>
</dbReference>
<sequence length="43" mass="4957">QGWWSTPELRLPPPHWLPEHLPNHRPPPVHLRPPPWTATGGGR</sequence>
<feature type="compositionally biased region" description="Pro residues" evidence="1">
    <location>
        <begin position="24"/>
        <end position="36"/>
    </location>
</feature>
<feature type="non-terminal residue" evidence="2">
    <location>
        <position position="1"/>
    </location>
</feature>
<name>A0A392UFI2_9FABA</name>
<dbReference type="Proteomes" id="UP000265520">
    <property type="component" value="Unassembled WGS sequence"/>
</dbReference>
<protein>
    <submittedName>
        <fullName evidence="2">Uncharacterized protein</fullName>
    </submittedName>
</protein>
<comment type="caution">
    <text evidence="2">The sequence shown here is derived from an EMBL/GenBank/DDBJ whole genome shotgun (WGS) entry which is preliminary data.</text>
</comment>
<accession>A0A392UFI2</accession>
<organism evidence="2 3">
    <name type="scientific">Trifolium medium</name>
    <dbReference type="NCBI Taxonomy" id="97028"/>
    <lineage>
        <taxon>Eukaryota</taxon>
        <taxon>Viridiplantae</taxon>
        <taxon>Streptophyta</taxon>
        <taxon>Embryophyta</taxon>
        <taxon>Tracheophyta</taxon>
        <taxon>Spermatophyta</taxon>
        <taxon>Magnoliopsida</taxon>
        <taxon>eudicotyledons</taxon>
        <taxon>Gunneridae</taxon>
        <taxon>Pentapetalae</taxon>
        <taxon>rosids</taxon>
        <taxon>fabids</taxon>
        <taxon>Fabales</taxon>
        <taxon>Fabaceae</taxon>
        <taxon>Papilionoideae</taxon>
        <taxon>50 kb inversion clade</taxon>
        <taxon>NPAAA clade</taxon>
        <taxon>Hologalegina</taxon>
        <taxon>IRL clade</taxon>
        <taxon>Trifolieae</taxon>
        <taxon>Trifolium</taxon>
    </lineage>
</organism>
<proteinExistence type="predicted"/>